<organism evidence="1 2">
    <name type="scientific">Ectopseudomonas oleovorans</name>
    <name type="common">Pseudomonas oleovorans</name>
    <dbReference type="NCBI Taxonomy" id="301"/>
    <lineage>
        <taxon>Bacteria</taxon>
        <taxon>Pseudomonadati</taxon>
        <taxon>Pseudomonadota</taxon>
        <taxon>Gammaproteobacteria</taxon>
        <taxon>Pseudomonadales</taxon>
        <taxon>Pseudomonadaceae</taxon>
        <taxon>Ectopseudomonas</taxon>
    </lineage>
</organism>
<dbReference type="Gene3D" id="2.30.130.110">
    <property type="match status" value="1"/>
</dbReference>
<dbReference type="PANTHER" id="PTHR30536:SF1">
    <property type="entry name" value="GALACTARATE DEHYDRATASE (L-THREO-FORMING)"/>
    <property type="match status" value="1"/>
</dbReference>
<dbReference type="PANTHER" id="PTHR30536">
    <property type="entry name" value="ALTRONATE/GALACTARATE DEHYDRATASE"/>
    <property type="match status" value="1"/>
</dbReference>
<dbReference type="EC" id="4.2.1.42" evidence="1"/>
<protein>
    <submittedName>
        <fullName evidence="1">Galactarate dehydratase</fullName>
        <ecNumber evidence="1">4.2.1.42</ecNumber>
    </submittedName>
</protein>
<dbReference type="EMBL" id="UGUV01000002">
    <property type="protein sequence ID" value="SUD52384.1"/>
    <property type="molecule type" value="Genomic_DNA"/>
</dbReference>
<gene>
    <name evidence="1" type="primary">garD_1</name>
    <name evidence="1" type="ORF">NCTC10692_02864</name>
</gene>
<keyword evidence="1" id="KW-0456">Lyase</keyword>
<dbReference type="RefSeq" id="WP_305955027.1">
    <property type="nucleotide sequence ID" value="NZ_CP166923.2"/>
</dbReference>
<dbReference type="GO" id="GO:0046392">
    <property type="term" value="P:galactarate catabolic process"/>
    <property type="evidence" value="ECO:0007669"/>
    <property type="project" value="TreeGrafter"/>
</dbReference>
<dbReference type="InterPro" id="IPR052172">
    <property type="entry name" value="UxaA_altronate/galactarate_dh"/>
</dbReference>
<sequence length="84" mass="8918">MALVDIVEGGEVVPYGEVIGYALKPIAAGSWVTVQVLCMPKPPVLDNLPKATVKTSPGEPLQGYTFAGFRNPDGCVGTCNWRRA</sequence>
<dbReference type="GO" id="GO:0008867">
    <property type="term" value="F:galactarate dehydratase activity"/>
    <property type="evidence" value="ECO:0007669"/>
    <property type="project" value="UniProtKB-EC"/>
</dbReference>
<evidence type="ECO:0000313" key="2">
    <source>
        <dbReference type="Proteomes" id="UP000255303"/>
    </source>
</evidence>
<dbReference type="Proteomes" id="UP000255303">
    <property type="component" value="Unassembled WGS sequence"/>
</dbReference>
<dbReference type="GO" id="GO:0019698">
    <property type="term" value="P:D-galacturonate catabolic process"/>
    <property type="evidence" value="ECO:0007669"/>
    <property type="project" value="TreeGrafter"/>
</dbReference>
<evidence type="ECO:0000313" key="1">
    <source>
        <dbReference type="EMBL" id="SUD52384.1"/>
    </source>
</evidence>
<accession>A0A379JVK4</accession>
<proteinExistence type="predicted"/>
<name>A0A379JVK4_ECTOL</name>
<dbReference type="AlphaFoldDB" id="A0A379JVK4"/>
<reference evidence="1 2" key="1">
    <citation type="submission" date="2018-06" db="EMBL/GenBank/DDBJ databases">
        <authorList>
            <consortium name="Pathogen Informatics"/>
            <person name="Doyle S."/>
        </authorList>
    </citation>
    <scope>NUCLEOTIDE SEQUENCE [LARGE SCALE GENOMIC DNA]</scope>
    <source>
        <strain evidence="1 2">NCTC10692</strain>
    </source>
</reference>